<evidence type="ECO:0000313" key="3">
    <source>
        <dbReference type="EMBL" id="QFZ92691.2"/>
    </source>
</evidence>
<dbReference type="GO" id="GO:0016757">
    <property type="term" value="F:glycosyltransferase activity"/>
    <property type="evidence" value="ECO:0007669"/>
    <property type="project" value="UniProtKB-KW"/>
</dbReference>
<dbReference type="AlphaFoldDB" id="A0AAT9JWB8"/>
<proteinExistence type="predicted"/>
<dbReference type="Pfam" id="PF00534">
    <property type="entry name" value="Glycos_transf_1"/>
    <property type="match status" value="1"/>
</dbReference>
<keyword evidence="3" id="KW-0808">Transferase</keyword>
<organism evidence="3">
    <name type="scientific">Synechococcus elongatus PCC 11802</name>
    <dbReference type="NCBI Taxonomy" id="2283154"/>
    <lineage>
        <taxon>Bacteria</taxon>
        <taxon>Bacillati</taxon>
        <taxon>Cyanobacteriota</taxon>
        <taxon>Cyanophyceae</taxon>
        <taxon>Synechococcales</taxon>
        <taxon>Synechococcaceae</taxon>
        <taxon>Synechococcus</taxon>
    </lineage>
</organism>
<evidence type="ECO:0000259" key="1">
    <source>
        <dbReference type="Pfam" id="PF00534"/>
    </source>
</evidence>
<name>A0AAT9JWB8_SYNEL</name>
<dbReference type="Pfam" id="PF13439">
    <property type="entry name" value="Glyco_transf_4"/>
    <property type="match status" value="1"/>
</dbReference>
<dbReference type="InterPro" id="IPR001296">
    <property type="entry name" value="Glyco_trans_1"/>
</dbReference>
<dbReference type="EC" id="2.4.-.-" evidence="3"/>
<evidence type="ECO:0000259" key="2">
    <source>
        <dbReference type="Pfam" id="PF13439"/>
    </source>
</evidence>
<reference evidence="3" key="1">
    <citation type="submission" date="2024-01" db="EMBL/GenBank/DDBJ databases">
        <title>Synechococcus elongatus PCC 11802, a close yet different native of Synechococcus elongatus PCC 11801.</title>
        <authorList>
            <person name="Jaiswal D."/>
            <person name="Sengupta A."/>
            <person name="Sengupta S."/>
            <person name="Pakrasi H.B."/>
            <person name="Wangikar P."/>
        </authorList>
    </citation>
    <scope>NUCLEOTIDE SEQUENCE</scope>
    <source>
        <strain evidence="3">PCC 11802</strain>
    </source>
</reference>
<dbReference type="CDD" id="cd03811">
    <property type="entry name" value="GT4_GT28_WabH-like"/>
    <property type="match status" value="1"/>
</dbReference>
<dbReference type="PANTHER" id="PTHR12526">
    <property type="entry name" value="GLYCOSYLTRANSFERASE"/>
    <property type="match status" value="1"/>
</dbReference>
<feature type="domain" description="Glycosyl transferase family 1" evidence="1">
    <location>
        <begin position="187"/>
        <end position="348"/>
    </location>
</feature>
<protein>
    <submittedName>
        <fullName evidence="3">Glycosyltransferase</fullName>
        <ecNumber evidence="3">2.4.-.-</ecNumber>
    </submittedName>
</protein>
<sequence>MRASRADLLIVLTSLVAEGCPQLALQLAQHWQQQGLKVELLCLRAEPTDLLPEFQALGIPIHRFHLGHGLARYPRLAWLSYQLCRRRRPQAVLSFPLGWHAFIALGARAAGVRRLCAHVGNLPPVWTGTAFRKFKLLVQLGRPFTHRLLCCSEYIRQATIRDFQVRPRETLTVYNACDLDRFQDLPRPVSPHTPPRVGMVARLEVHKDQPSLIRAAALLRDRGYPIEVRLIGEGSHRPQLEALIAELNLGNHVQLLGSRRDIPALLSQLDLFVFSARPDEGFGIALAEAMAAGMPIVATDVGACREVLDGGRCGLLVEPSNPAALAAGIQAVLADPKSAQTRAIAARQRASCHFSVATMATIYSQELGMSLSCPTLQRL</sequence>
<dbReference type="Gene3D" id="3.40.50.2000">
    <property type="entry name" value="Glycogen Phosphorylase B"/>
    <property type="match status" value="2"/>
</dbReference>
<gene>
    <name evidence="3" type="ORF">EKO22_10415</name>
</gene>
<feature type="domain" description="Glycosyltransferase subfamily 4-like N-terminal" evidence="2">
    <location>
        <begin position="23"/>
        <end position="181"/>
    </location>
</feature>
<dbReference type="InterPro" id="IPR028098">
    <property type="entry name" value="Glyco_trans_4-like_N"/>
</dbReference>
<accession>A0AAT9JWB8</accession>
<dbReference type="SUPFAM" id="SSF53756">
    <property type="entry name" value="UDP-Glycosyltransferase/glycogen phosphorylase"/>
    <property type="match status" value="1"/>
</dbReference>
<dbReference type="PANTHER" id="PTHR12526:SF630">
    <property type="entry name" value="GLYCOSYLTRANSFERASE"/>
    <property type="match status" value="1"/>
</dbReference>
<dbReference type="RefSeq" id="WP_208678370.1">
    <property type="nucleotide sequence ID" value="NZ_CP034671.2"/>
</dbReference>
<dbReference type="EMBL" id="CP034671">
    <property type="protein sequence ID" value="QFZ92691.2"/>
    <property type="molecule type" value="Genomic_DNA"/>
</dbReference>
<keyword evidence="3" id="KW-0328">Glycosyltransferase</keyword>